<dbReference type="OrthoDB" id="477505at2"/>
<dbReference type="SUPFAM" id="SSF52540">
    <property type="entry name" value="P-loop containing nucleoside triphosphate hydrolases"/>
    <property type="match status" value="1"/>
</dbReference>
<keyword evidence="2" id="KW-0547">Nucleotide-binding</keyword>
<keyword evidence="2" id="KW-0067">ATP-binding</keyword>
<evidence type="ECO:0000313" key="4">
    <source>
        <dbReference type="Proteomes" id="UP000029738"/>
    </source>
</evidence>
<gene>
    <name evidence="3" type="ORF">DA73_0215580</name>
    <name evidence="2" type="ORF">DA73_0400011280</name>
</gene>
<dbReference type="Proteomes" id="UP000029738">
    <property type="component" value="Unassembled WGS sequence"/>
</dbReference>
<evidence type="ECO:0000313" key="3">
    <source>
        <dbReference type="EMBL" id="KIE10074.1"/>
    </source>
</evidence>
<feature type="domain" description="KAP NTPase" evidence="1">
    <location>
        <begin position="40"/>
        <end position="242"/>
    </location>
</feature>
<accession>A0A0C1QX79</accession>
<dbReference type="RefSeq" id="WP_038075169.1">
    <property type="nucleotide sequence ID" value="NZ_JHEG04000001.1"/>
</dbReference>
<organism evidence="3">
    <name type="scientific">Tolypothrix bouteillei VB521301</name>
    <dbReference type="NCBI Taxonomy" id="1479485"/>
    <lineage>
        <taxon>Bacteria</taxon>
        <taxon>Bacillati</taxon>
        <taxon>Cyanobacteriota</taxon>
        <taxon>Cyanophyceae</taxon>
        <taxon>Nostocales</taxon>
        <taxon>Tolypothrichaceae</taxon>
        <taxon>Tolypothrix</taxon>
    </lineage>
</organism>
<evidence type="ECO:0000313" key="2">
    <source>
        <dbReference type="EMBL" id="KAF3885988.1"/>
    </source>
</evidence>
<name>A0A0C1QX79_9CYAN</name>
<keyword evidence="4" id="KW-1185">Reference proteome</keyword>
<reference evidence="2" key="2">
    <citation type="submission" date="2019-11" db="EMBL/GenBank/DDBJ databases">
        <title>Improved Assembly of Tolypothrix boutellei genome.</title>
        <authorList>
            <person name="Sarangi A.N."/>
            <person name="Mukherjee M."/>
            <person name="Ghosh S."/>
            <person name="Singh D."/>
            <person name="Das A."/>
            <person name="Kant S."/>
            <person name="Prusty A."/>
            <person name="Tripathy S."/>
        </authorList>
    </citation>
    <scope>NUCLEOTIDE SEQUENCE</scope>
    <source>
        <strain evidence="2">VB521301</strain>
    </source>
</reference>
<dbReference type="AlphaFoldDB" id="A0A0C1QX79"/>
<dbReference type="InterPro" id="IPR011646">
    <property type="entry name" value="KAP_P-loop"/>
</dbReference>
<dbReference type="EMBL" id="JHEG04000001">
    <property type="protein sequence ID" value="KAF3885988.1"/>
    <property type="molecule type" value="Genomic_DNA"/>
</dbReference>
<sequence length="456" mass="52387">MTVDLRKFFQATDPGKTLFVENPEDRKYYIDFSSVRGGQIIEELKDNITFFSPNDPTCVLFTGHIGCGKSTELLRLKTELEQESFHVVYFESSEDLEMADVDIGDVLLAIAHRVSQSLENLLQKEPNRLKDLLQGAWKILNVEVTGFKLKPPEISGLPKIGDIGYTSENQKVSIAFGIGEITTRVKNDATLRERLNQYLGPQKTQLLEAINQELLEPAIAMLKQQGKKGLVVIVDNLDRIDSRQKSWGRPQQEYLFVDQAECLTKLNCHLVYTMPLALKFSSDYGNLTQRFLEEPKVLPMVPVQLPDGLKYEVGMVLLRQMVLARAFPNLDENQRLNKITEIFESAETLDRLCYVSGGHVRDLLRLLNTWIKKERKLPLSGEVLEEVIRARRNEMTMPISDVEWQLLRQVQQRKKVSGDRGYQTLIRSRLVFEYRDRGESWFDVNPILAEAKELRL</sequence>
<dbReference type="Pfam" id="PF07693">
    <property type="entry name" value="KAP_NTPase"/>
    <property type="match status" value="1"/>
</dbReference>
<dbReference type="STRING" id="1479485.DA73_0215580"/>
<comment type="caution">
    <text evidence="3">The sequence shown here is derived from an EMBL/GenBank/DDBJ whole genome shotgun (WGS) entry which is preliminary data.</text>
</comment>
<dbReference type="Gene3D" id="3.40.50.300">
    <property type="entry name" value="P-loop containing nucleotide triphosphate hydrolases"/>
    <property type="match status" value="1"/>
</dbReference>
<evidence type="ECO:0000259" key="1">
    <source>
        <dbReference type="Pfam" id="PF07693"/>
    </source>
</evidence>
<reference evidence="3" key="1">
    <citation type="journal article" date="2015" name="Genome Announc.">
        <title>Draft Genome Sequence of Tolypothrix boutellei Strain VB521301.</title>
        <authorList>
            <person name="Chandrababunaidu M.M."/>
            <person name="Singh D."/>
            <person name="Sen D."/>
            <person name="Bhan S."/>
            <person name="Das S."/>
            <person name="Gupta A."/>
            <person name="Adhikary S.P."/>
            <person name="Tripathy S."/>
        </authorList>
    </citation>
    <scope>NUCLEOTIDE SEQUENCE</scope>
    <source>
        <strain evidence="3">VB521301</strain>
    </source>
</reference>
<dbReference type="InterPro" id="IPR027417">
    <property type="entry name" value="P-loop_NTPase"/>
</dbReference>
<protein>
    <submittedName>
        <fullName evidence="2">ATP-binding protein</fullName>
    </submittedName>
    <submittedName>
        <fullName evidence="3">KAP family P-loop domain-containing protein</fullName>
    </submittedName>
</protein>
<dbReference type="GO" id="GO:0005524">
    <property type="term" value="F:ATP binding"/>
    <property type="evidence" value="ECO:0007669"/>
    <property type="project" value="UniProtKB-KW"/>
</dbReference>
<proteinExistence type="predicted"/>
<dbReference type="EMBL" id="JHEG02000048">
    <property type="protein sequence ID" value="KIE10074.1"/>
    <property type="molecule type" value="Genomic_DNA"/>
</dbReference>